<dbReference type="Gene3D" id="3.30.1150.10">
    <property type="match status" value="1"/>
</dbReference>
<dbReference type="AlphaFoldDB" id="A0A934M1C6"/>
<evidence type="ECO:0000256" key="5">
    <source>
        <dbReference type="SAM" id="MobiDB-lite"/>
    </source>
</evidence>
<dbReference type="EMBL" id="JAEIJD010000016">
    <property type="protein sequence ID" value="MBI6630910.1"/>
    <property type="molecule type" value="Genomic_DNA"/>
</dbReference>
<dbReference type="GO" id="GO:0055085">
    <property type="term" value="P:transmembrane transport"/>
    <property type="evidence" value="ECO:0007669"/>
    <property type="project" value="InterPro"/>
</dbReference>
<organism evidence="8 9">
    <name type="scientific">Pontibaca salina</name>
    <dbReference type="NCBI Taxonomy" id="2795731"/>
    <lineage>
        <taxon>Bacteria</taxon>
        <taxon>Pseudomonadati</taxon>
        <taxon>Pseudomonadota</taxon>
        <taxon>Alphaproteobacteria</taxon>
        <taxon>Rhodobacterales</taxon>
        <taxon>Roseobacteraceae</taxon>
        <taxon>Pontibaca</taxon>
    </lineage>
</organism>
<feature type="compositionally biased region" description="Basic and acidic residues" evidence="5">
    <location>
        <begin position="273"/>
        <end position="284"/>
    </location>
</feature>
<dbReference type="SUPFAM" id="SSF74653">
    <property type="entry name" value="TolA/TonB C-terminal domain"/>
    <property type="match status" value="1"/>
</dbReference>
<evidence type="ECO:0000313" key="9">
    <source>
        <dbReference type="Proteomes" id="UP000613255"/>
    </source>
</evidence>
<dbReference type="GO" id="GO:0016020">
    <property type="term" value="C:membrane"/>
    <property type="evidence" value="ECO:0007669"/>
    <property type="project" value="UniProtKB-SubCell"/>
</dbReference>
<protein>
    <submittedName>
        <fullName evidence="8">Energy transducer TonB</fullName>
    </submittedName>
</protein>
<comment type="subcellular location">
    <subcellularLocation>
        <location evidence="1">Membrane</location>
        <topology evidence="1">Single-pass membrane protein</topology>
    </subcellularLocation>
</comment>
<proteinExistence type="predicted"/>
<feature type="domain" description="TonB C-terminal" evidence="7">
    <location>
        <begin position="198"/>
        <end position="284"/>
    </location>
</feature>
<feature type="region of interest" description="Disordered" evidence="5">
    <location>
        <begin position="75"/>
        <end position="110"/>
    </location>
</feature>
<reference evidence="8" key="1">
    <citation type="submission" date="2020-12" db="EMBL/GenBank/DDBJ databases">
        <title>Pontibaca salina gen. nov., sp. nov., isolated from marine sediment.</title>
        <authorList>
            <person name="Bo J."/>
            <person name="Wang S."/>
            <person name="Song X."/>
            <person name="Du Z."/>
        </authorList>
    </citation>
    <scope>NUCLEOTIDE SEQUENCE</scope>
    <source>
        <strain evidence="8">S1109L</strain>
    </source>
</reference>
<feature type="region of interest" description="Disordered" evidence="5">
    <location>
        <begin position="265"/>
        <end position="284"/>
    </location>
</feature>
<sequence>MIPGSRYVALICLALAGALHAAIAVLPSIGAEKIALQGGGGASISTSGDSFADMAEGASVPKPEPTMHVELTAAAAPSAAHSAAPSDAATAAPVATQKSPAPTVASAQPVEQISALSPERADRIQAETHAPKDSARPEARPERPKLQPKRKAASKTAPPPRQAGNAKSTARAGDASGKETAQTQQAGPAQHVTARSGNAAAENYPGQVMRQIQRTRRERVNARGSVQVSFTIAANGGLAALNIVGSSGSEQLDRVALQQIRRAAPFPAPPQGARRDFTLRIDGR</sequence>
<keyword evidence="9" id="KW-1185">Reference proteome</keyword>
<feature type="compositionally biased region" description="Low complexity" evidence="5">
    <location>
        <begin position="75"/>
        <end position="96"/>
    </location>
</feature>
<accession>A0A934M1C6</accession>
<dbReference type="Pfam" id="PF03544">
    <property type="entry name" value="TonB_C"/>
    <property type="match status" value="1"/>
</dbReference>
<evidence type="ECO:0000256" key="4">
    <source>
        <dbReference type="ARBA" id="ARBA00023136"/>
    </source>
</evidence>
<dbReference type="RefSeq" id="WP_198686934.1">
    <property type="nucleotide sequence ID" value="NZ_JAEIJD010000016.1"/>
</dbReference>
<keyword evidence="2" id="KW-0812">Transmembrane</keyword>
<dbReference type="InterPro" id="IPR037682">
    <property type="entry name" value="TonB_C"/>
</dbReference>
<dbReference type="InterPro" id="IPR006260">
    <property type="entry name" value="TonB/TolA_C"/>
</dbReference>
<feature type="chain" id="PRO_5037527261" evidence="6">
    <location>
        <begin position="22"/>
        <end position="284"/>
    </location>
</feature>
<evidence type="ECO:0000259" key="7">
    <source>
        <dbReference type="PROSITE" id="PS52015"/>
    </source>
</evidence>
<evidence type="ECO:0000256" key="3">
    <source>
        <dbReference type="ARBA" id="ARBA00022989"/>
    </source>
</evidence>
<dbReference type="PROSITE" id="PS52015">
    <property type="entry name" value="TONB_CTD"/>
    <property type="match status" value="1"/>
</dbReference>
<dbReference type="NCBIfam" id="TIGR01352">
    <property type="entry name" value="tonB_Cterm"/>
    <property type="match status" value="1"/>
</dbReference>
<dbReference type="Proteomes" id="UP000613255">
    <property type="component" value="Unassembled WGS sequence"/>
</dbReference>
<evidence type="ECO:0000256" key="1">
    <source>
        <dbReference type="ARBA" id="ARBA00004167"/>
    </source>
</evidence>
<keyword evidence="4" id="KW-0472">Membrane</keyword>
<comment type="caution">
    <text evidence="8">The sequence shown here is derived from an EMBL/GenBank/DDBJ whole genome shotgun (WGS) entry which is preliminary data.</text>
</comment>
<name>A0A934M1C6_9RHOB</name>
<feature type="compositionally biased region" description="Basic and acidic residues" evidence="5">
    <location>
        <begin position="128"/>
        <end position="145"/>
    </location>
</feature>
<gene>
    <name evidence="8" type="ORF">JAO82_13585</name>
</gene>
<evidence type="ECO:0000313" key="8">
    <source>
        <dbReference type="EMBL" id="MBI6630910.1"/>
    </source>
</evidence>
<keyword evidence="6" id="KW-0732">Signal</keyword>
<feature type="region of interest" description="Disordered" evidence="5">
    <location>
        <begin position="128"/>
        <end position="207"/>
    </location>
</feature>
<feature type="signal peptide" evidence="6">
    <location>
        <begin position="1"/>
        <end position="21"/>
    </location>
</feature>
<feature type="compositionally biased region" description="Polar residues" evidence="5">
    <location>
        <begin position="97"/>
        <end position="110"/>
    </location>
</feature>
<evidence type="ECO:0000256" key="6">
    <source>
        <dbReference type="SAM" id="SignalP"/>
    </source>
</evidence>
<evidence type="ECO:0000256" key="2">
    <source>
        <dbReference type="ARBA" id="ARBA00022692"/>
    </source>
</evidence>
<keyword evidence="3" id="KW-1133">Transmembrane helix</keyword>